<sequence>MFWRIAALLLLMAIASCKGRHLIPITLVSELEISDCNSRDARLQVGRMVWIDNEYNDPIAMTVIEEVDFEFASEDRSSLMGECTAYAEFYLPASDRPPRMRIRLSDGSTSDFFTKEQVKASGINHRFQKPAAIE</sequence>
<gene>
    <name evidence="1" type="ORF">PMG25_03795</name>
</gene>
<reference evidence="1 2" key="1">
    <citation type="submission" date="2023-01" db="EMBL/GenBank/DDBJ databases">
        <title>Novel diversity within Roseofilum (Cyanobacteria; Desertifilaceae) from marine benthic mats with descriptions of four novel species.</title>
        <authorList>
            <person name="Wang Y."/>
            <person name="Berthold D.E."/>
            <person name="Hu J."/>
            <person name="Lefler F.W."/>
            <person name="Laughinghouse H.D. IV."/>
        </authorList>
    </citation>
    <scope>NUCLEOTIDE SEQUENCE [LARGE SCALE GENOMIC DNA]</scope>
    <source>
        <strain evidence="1 2">BLCC-M114</strain>
    </source>
</reference>
<dbReference type="PROSITE" id="PS51257">
    <property type="entry name" value="PROKAR_LIPOPROTEIN"/>
    <property type="match status" value="1"/>
</dbReference>
<dbReference type="RefSeq" id="WP_283765579.1">
    <property type="nucleotide sequence ID" value="NZ_JAQOSO010000013.1"/>
</dbReference>
<name>A0ABT7B3K2_9CYAN</name>
<accession>A0ABT7B3K2</accession>
<protein>
    <submittedName>
        <fullName evidence="1">Uncharacterized protein</fullName>
    </submittedName>
</protein>
<dbReference type="EMBL" id="JAQOSO010000013">
    <property type="protein sequence ID" value="MDJ1173209.1"/>
    <property type="molecule type" value="Genomic_DNA"/>
</dbReference>
<proteinExistence type="predicted"/>
<comment type="caution">
    <text evidence="1">The sequence shown here is derived from an EMBL/GenBank/DDBJ whole genome shotgun (WGS) entry which is preliminary data.</text>
</comment>
<dbReference type="Proteomes" id="UP001235849">
    <property type="component" value="Unassembled WGS sequence"/>
</dbReference>
<evidence type="ECO:0000313" key="2">
    <source>
        <dbReference type="Proteomes" id="UP001235849"/>
    </source>
</evidence>
<organism evidence="1 2">
    <name type="scientific">Roseofilum capinflatum BLCC-M114</name>
    <dbReference type="NCBI Taxonomy" id="3022440"/>
    <lineage>
        <taxon>Bacteria</taxon>
        <taxon>Bacillati</taxon>
        <taxon>Cyanobacteriota</taxon>
        <taxon>Cyanophyceae</taxon>
        <taxon>Desertifilales</taxon>
        <taxon>Desertifilaceae</taxon>
        <taxon>Roseofilum</taxon>
        <taxon>Roseofilum capinflatum</taxon>
    </lineage>
</organism>
<evidence type="ECO:0000313" key="1">
    <source>
        <dbReference type="EMBL" id="MDJ1173209.1"/>
    </source>
</evidence>
<keyword evidence="2" id="KW-1185">Reference proteome</keyword>